<dbReference type="AlphaFoldDB" id="A0A6M8SUJ4"/>
<proteinExistence type="predicted"/>
<dbReference type="Proteomes" id="UP000504844">
    <property type="component" value="Chromosome"/>
</dbReference>
<name>A0A6M8SUJ4_9NEIS</name>
<evidence type="ECO:0000313" key="4">
    <source>
        <dbReference type="Proteomes" id="UP000504844"/>
    </source>
</evidence>
<dbReference type="KEGG" id="dee:HQN60_01670"/>
<protein>
    <recommendedName>
        <fullName evidence="5">Lipoprotein</fullName>
    </recommendedName>
</protein>
<evidence type="ECO:0000256" key="1">
    <source>
        <dbReference type="SAM" id="MobiDB-lite"/>
    </source>
</evidence>
<dbReference type="RefSeq" id="WP_173532057.1">
    <property type="nucleotide sequence ID" value="NZ_CP054143.1"/>
</dbReference>
<feature type="compositionally biased region" description="Low complexity" evidence="1">
    <location>
        <begin position="38"/>
        <end position="54"/>
    </location>
</feature>
<feature type="chain" id="PRO_5026724149" description="Lipoprotein" evidence="2">
    <location>
        <begin position="28"/>
        <end position="161"/>
    </location>
</feature>
<sequence length="161" mass="18047">MKLAYNLQIWRSIHTLSILLVASIISACTTISPSEQANSNTNNTSSVSKNQPSTSIIIPSRSSKAILEDIIKYRTDKGMKIRSRGNQRVEMMMPMSNTSIPTEARMQYILTQTEQGWRVNVRVFQISNPGSKQETVQEITQALADKLAEELALYAKIATKR</sequence>
<dbReference type="PROSITE" id="PS51257">
    <property type="entry name" value="PROKAR_LIPOPROTEIN"/>
    <property type="match status" value="1"/>
</dbReference>
<organism evidence="3 4">
    <name type="scientific">Deefgea piscis</name>
    <dbReference type="NCBI Taxonomy" id="2739061"/>
    <lineage>
        <taxon>Bacteria</taxon>
        <taxon>Pseudomonadati</taxon>
        <taxon>Pseudomonadota</taxon>
        <taxon>Betaproteobacteria</taxon>
        <taxon>Neisseriales</taxon>
        <taxon>Chitinibacteraceae</taxon>
        <taxon>Deefgea</taxon>
    </lineage>
</organism>
<gene>
    <name evidence="3" type="ORF">HQN60_01670</name>
</gene>
<reference evidence="3 4" key="1">
    <citation type="submission" date="2020-05" db="EMBL/GenBank/DDBJ databases">
        <title>Complete genome sequence of Deefgea sp. D17.</title>
        <authorList>
            <person name="Bae J.-W."/>
            <person name="Han J.E."/>
        </authorList>
    </citation>
    <scope>NUCLEOTIDE SEQUENCE [LARGE SCALE GENOMIC DNA]</scope>
    <source>
        <strain evidence="3 4">D17</strain>
    </source>
</reference>
<evidence type="ECO:0000256" key="2">
    <source>
        <dbReference type="SAM" id="SignalP"/>
    </source>
</evidence>
<keyword evidence="2" id="KW-0732">Signal</keyword>
<evidence type="ECO:0008006" key="5">
    <source>
        <dbReference type="Google" id="ProtNLM"/>
    </source>
</evidence>
<feature type="region of interest" description="Disordered" evidence="1">
    <location>
        <begin position="34"/>
        <end position="54"/>
    </location>
</feature>
<accession>A0A6M8SUJ4</accession>
<keyword evidence="4" id="KW-1185">Reference proteome</keyword>
<feature type="signal peptide" evidence="2">
    <location>
        <begin position="1"/>
        <end position="27"/>
    </location>
</feature>
<evidence type="ECO:0000313" key="3">
    <source>
        <dbReference type="EMBL" id="QKJ65547.1"/>
    </source>
</evidence>
<dbReference type="EMBL" id="CP054143">
    <property type="protein sequence ID" value="QKJ65547.1"/>
    <property type="molecule type" value="Genomic_DNA"/>
</dbReference>